<feature type="region of interest" description="Disordered" evidence="1">
    <location>
        <begin position="65"/>
        <end position="86"/>
    </location>
</feature>
<evidence type="ECO:0000256" key="1">
    <source>
        <dbReference type="SAM" id="MobiDB-lite"/>
    </source>
</evidence>
<comment type="caution">
    <text evidence="4">The sequence shown here is derived from an EMBL/GenBank/DDBJ whole genome shotgun (WGS) entry which is preliminary data.</text>
</comment>
<protein>
    <submittedName>
        <fullName evidence="4">DUF4185 domain-containing protein</fullName>
    </submittedName>
</protein>
<dbReference type="Pfam" id="PF13810">
    <property type="entry name" value="DUF4185"/>
    <property type="match status" value="1"/>
</dbReference>
<accession>A0ABV9PX69</accession>
<keyword evidence="2" id="KW-0732">Signal</keyword>
<name>A0ABV9PX69_9ACTN</name>
<keyword evidence="5" id="KW-1185">Reference proteome</keyword>
<dbReference type="EMBL" id="JBHSHP010000057">
    <property type="protein sequence ID" value="MFC4756103.1"/>
    <property type="molecule type" value="Genomic_DNA"/>
</dbReference>
<sequence length="524" mass="55078">MTRPLTPSLSRRLASAAAVTVTAAATVTVVSTLGAGTADAGPCSEMFGNFGSLLEHRTGAGMATGSLGSLGSTSDSGSLGSADRSGSLVQELETGSVGNGLSGSLDPLVGSVYGMPPWITGEEGTVPVLRGPTQFLQLVTGPTSPSDSVNRYGVAGTDLGIMWDNGNADDREILMAFGDTMGDCSVPGNQWRSNVLFRSGDGQLADGITIDSAAMNADGLAKSIVPRADQPGEVTIIPTAGISVNGVQYLRYMSVAHWGQPGSWTTNYSGIAYSTDNGENWTPVPEMARPITDAVPVGDGAPAVDSSWRDAQMSSFVKGEDDDYLYEYLTPSGRQGAVILARVATGGSPTVAELGDDDRTDDTLLTGVLDPAGYDYWDGDAKAWVSDIEDATVVMPAPASELSTMWNEHLGKYTAMYSKGFDSIVMRTADRPEGPWSDTTTLIDYSMLPGVYGGFMHPWAQGGDLYYLVTTWNAYNVFLVRTDLNELFPVPSALRTARAAAPAQSEVVRQVPLSELVNGVVPTE</sequence>
<feature type="domain" description="DUF4185" evidence="3">
    <location>
        <begin position="143"/>
        <end position="481"/>
    </location>
</feature>
<organism evidence="4 5">
    <name type="scientific">Dietzia aurantiaca</name>
    <dbReference type="NCBI Taxonomy" id="983873"/>
    <lineage>
        <taxon>Bacteria</taxon>
        <taxon>Bacillati</taxon>
        <taxon>Actinomycetota</taxon>
        <taxon>Actinomycetes</taxon>
        <taxon>Mycobacteriales</taxon>
        <taxon>Dietziaceae</taxon>
        <taxon>Dietzia</taxon>
    </lineage>
</organism>
<evidence type="ECO:0000259" key="3">
    <source>
        <dbReference type="Pfam" id="PF13810"/>
    </source>
</evidence>
<feature type="chain" id="PRO_5045102462" evidence="2">
    <location>
        <begin position="41"/>
        <end position="524"/>
    </location>
</feature>
<dbReference type="InterPro" id="IPR025442">
    <property type="entry name" value="DUF4185"/>
</dbReference>
<reference evidence="5" key="1">
    <citation type="journal article" date="2019" name="Int. J. Syst. Evol. Microbiol.">
        <title>The Global Catalogue of Microorganisms (GCM) 10K type strain sequencing project: providing services to taxonomists for standard genome sequencing and annotation.</title>
        <authorList>
            <consortium name="The Broad Institute Genomics Platform"/>
            <consortium name="The Broad Institute Genome Sequencing Center for Infectious Disease"/>
            <person name="Wu L."/>
            <person name="Ma J."/>
        </authorList>
    </citation>
    <scope>NUCLEOTIDE SEQUENCE [LARGE SCALE GENOMIC DNA]</scope>
    <source>
        <strain evidence="5">JCM 11882</strain>
    </source>
</reference>
<evidence type="ECO:0000313" key="5">
    <source>
        <dbReference type="Proteomes" id="UP001595836"/>
    </source>
</evidence>
<gene>
    <name evidence="4" type="ORF">ACFO7U_15125</name>
</gene>
<evidence type="ECO:0000256" key="2">
    <source>
        <dbReference type="SAM" id="SignalP"/>
    </source>
</evidence>
<feature type="compositionally biased region" description="Low complexity" evidence="1">
    <location>
        <begin position="65"/>
        <end position="82"/>
    </location>
</feature>
<feature type="signal peptide" evidence="2">
    <location>
        <begin position="1"/>
        <end position="40"/>
    </location>
</feature>
<dbReference type="Proteomes" id="UP001595836">
    <property type="component" value="Unassembled WGS sequence"/>
</dbReference>
<evidence type="ECO:0000313" key="4">
    <source>
        <dbReference type="EMBL" id="MFC4756103.1"/>
    </source>
</evidence>
<dbReference type="RefSeq" id="WP_344996320.1">
    <property type="nucleotide sequence ID" value="NZ_BAABCD010000055.1"/>
</dbReference>
<proteinExistence type="predicted"/>